<sequence>MPEPRNQPWVASKGSARRVELTKQKWTIIIPLLTEDAKTADSENRLLHTLQAPACALCSLKNGETFIGFENDERDVAYKCRRIYLNLFSAFTIVLAICKCITTNMKESG</sequence>
<evidence type="ECO:0000256" key="1">
    <source>
        <dbReference type="SAM" id="Phobius"/>
    </source>
</evidence>
<keyword evidence="1" id="KW-1133">Transmembrane helix</keyword>
<organism evidence="2 3">
    <name type="scientific">Caerostris darwini</name>
    <dbReference type="NCBI Taxonomy" id="1538125"/>
    <lineage>
        <taxon>Eukaryota</taxon>
        <taxon>Metazoa</taxon>
        <taxon>Ecdysozoa</taxon>
        <taxon>Arthropoda</taxon>
        <taxon>Chelicerata</taxon>
        <taxon>Arachnida</taxon>
        <taxon>Araneae</taxon>
        <taxon>Araneomorphae</taxon>
        <taxon>Entelegynae</taxon>
        <taxon>Araneoidea</taxon>
        <taxon>Araneidae</taxon>
        <taxon>Caerostris</taxon>
    </lineage>
</organism>
<comment type="caution">
    <text evidence="2">The sequence shown here is derived from an EMBL/GenBank/DDBJ whole genome shotgun (WGS) entry which is preliminary data.</text>
</comment>
<feature type="transmembrane region" description="Helical" evidence="1">
    <location>
        <begin position="83"/>
        <end position="105"/>
    </location>
</feature>
<dbReference type="EMBL" id="BPLQ01002709">
    <property type="protein sequence ID" value="GIX95230.1"/>
    <property type="molecule type" value="Genomic_DNA"/>
</dbReference>
<accession>A0AAV4PDG0</accession>
<protein>
    <submittedName>
        <fullName evidence="2">Uncharacterized protein</fullName>
    </submittedName>
</protein>
<dbReference type="Proteomes" id="UP001054837">
    <property type="component" value="Unassembled WGS sequence"/>
</dbReference>
<evidence type="ECO:0000313" key="2">
    <source>
        <dbReference type="EMBL" id="GIX95230.1"/>
    </source>
</evidence>
<keyword evidence="1" id="KW-0472">Membrane</keyword>
<reference evidence="2 3" key="1">
    <citation type="submission" date="2021-06" db="EMBL/GenBank/DDBJ databases">
        <title>Caerostris darwini draft genome.</title>
        <authorList>
            <person name="Kono N."/>
            <person name="Arakawa K."/>
        </authorList>
    </citation>
    <scope>NUCLEOTIDE SEQUENCE [LARGE SCALE GENOMIC DNA]</scope>
</reference>
<keyword evidence="3" id="KW-1185">Reference proteome</keyword>
<gene>
    <name evidence="2" type="ORF">CDAR_546661</name>
</gene>
<name>A0AAV4PDG0_9ARAC</name>
<keyword evidence="1" id="KW-0812">Transmembrane</keyword>
<evidence type="ECO:0000313" key="3">
    <source>
        <dbReference type="Proteomes" id="UP001054837"/>
    </source>
</evidence>
<proteinExistence type="predicted"/>
<dbReference type="AlphaFoldDB" id="A0AAV4PDG0"/>